<comment type="caution">
    <text evidence="2">The sequence shown here is derived from an EMBL/GenBank/DDBJ whole genome shotgun (WGS) entry which is preliminary data.</text>
</comment>
<keyword evidence="3" id="KW-1185">Reference proteome</keyword>
<gene>
    <name evidence="2" type="ORF">GEV33_002711</name>
</gene>
<evidence type="ECO:0000313" key="2">
    <source>
        <dbReference type="EMBL" id="KAH0820080.1"/>
    </source>
</evidence>
<proteinExistence type="predicted"/>
<protein>
    <submittedName>
        <fullName evidence="2">Uncharacterized protein</fullName>
    </submittedName>
</protein>
<dbReference type="AlphaFoldDB" id="A0A8J6HST0"/>
<sequence>MNPLLFTVYTDLPEFADSTGLTIRSPSTTYQDRQDPETQVPPHNQDQNHKDRTRRRTVDDTMGPPYSFHFLEAYTDGSGERLPRNFNIHIPGRPCPSPGWCDAPLYLYRSLRARSRFPRFVVTFKRFFSGGEECNSAGIPVHDKYEEARWKLGDIRNTWGSTKRTHEKKKRSPDGRG</sequence>
<organism evidence="2 3">
    <name type="scientific">Tenebrio molitor</name>
    <name type="common">Yellow mealworm beetle</name>
    <dbReference type="NCBI Taxonomy" id="7067"/>
    <lineage>
        <taxon>Eukaryota</taxon>
        <taxon>Metazoa</taxon>
        <taxon>Ecdysozoa</taxon>
        <taxon>Arthropoda</taxon>
        <taxon>Hexapoda</taxon>
        <taxon>Insecta</taxon>
        <taxon>Pterygota</taxon>
        <taxon>Neoptera</taxon>
        <taxon>Endopterygota</taxon>
        <taxon>Coleoptera</taxon>
        <taxon>Polyphaga</taxon>
        <taxon>Cucujiformia</taxon>
        <taxon>Tenebrionidae</taxon>
        <taxon>Tenebrio</taxon>
    </lineage>
</organism>
<reference evidence="2" key="1">
    <citation type="journal article" date="2020" name="J Insects Food Feed">
        <title>The yellow mealworm (Tenebrio molitor) genome: a resource for the emerging insects as food and feed industry.</title>
        <authorList>
            <person name="Eriksson T."/>
            <person name="Andere A."/>
            <person name="Kelstrup H."/>
            <person name="Emery V."/>
            <person name="Picard C."/>
        </authorList>
    </citation>
    <scope>NUCLEOTIDE SEQUENCE</scope>
    <source>
        <strain evidence="2">Stoneville</strain>
        <tissue evidence="2">Whole head</tissue>
    </source>
</reference>
<feature type="region of interest" description="Disordered" evidence="1">
    <location>
        <begin position="18"/>
        <end position="63"/>
    </location>
</feature>
<reference evidence="2" key="2">
    <citation type="submission" date="2021-08" db="EMBL/GenBank/DDBJ databases">
        <authorList>
            <person name="Eriksson T."/>
        </authorList>
    </citation>
    <scope>NUCLEOTIDE SEQUENCE</scope>
    <source>
        <strain evidence="2">Stoneville</strain>
        <tissue evidence="2">Whole head</tissue>
    </source>
</reference>
<dbReference type="EMBL" id="JABDTM020012918">
    <property type="protein sequence ID" value="KAH0820080.1"/>
    <property type="molecule type" value="Genomic_DNA"/>
</dbReference>
<accession>A0A8J6HST0</accession>
<evidence type="ECO:0000256" key="1">
    <source>
        <dbReference type="SAM" id="MobiDB-lite"/>
    </source>
</evidence>
<feature type="compositionally biased region" description="Polar residues" evidence="1">
    <location>
        <begin position="19"/>
        <end position="31"/>
    </location>
</feature>
<name>A0A8J6HST0_TENMO</name>
<evidence type="ECO:0000313" key="3">
    <source>
        <dbReference type="Proteomes" id="UP000719412"/>
    </source>
</evidence>
<dbReference type="Proteomes" id="UP000719412">
    <property type="component" value="Unassembled WGS sequence"/>
</dbReference>